<evidence type="ECO:0000256" key="2">
    <source>
        <dbReference type="ARBA" id="ARBA00022598"/>
    </source>
</evidence>
<keyword evidence="3" id="KW-0547">Nucleotide-binding</keyword>
<dbReference type="SUPFAM" id="SSF54991">
    <property type="entry name" value="Anticodon-binding domain of PheRS"/>
    <property type="match status" value="1"/>
</dbReference>
<keyword evidence="6" id="KW-0030">Aminoacyl-tRNA synthetase</keyword>
<dbReference type="Pfam" id="PF01409">
    <property type="entry name" value="tRNA-synt_2d"/>
    <property type="match status" value="1"/>
</dbReference>
<dbReference type="SUPFAM" id="SSF55681">
    <property type="entry name" value="Class II aaRS and biotin synthetases"/>
    <property type="match status" value="1"/>
</dbReference>
<evidence type="ECO:0000259" key="7">
    <source>
        <dbReference type="PROSITE" id="PS51447"/>
    </source>
</evidence>
<dbReference type="EMBL" id="BAAAYN010000082">
    <property type="protein sequence ID" value="GAA3398314.1"/>
    <property type="molecule type" value="Genomic_DNA"/>
</dbReference>
<keyword evidence="2" id="KW-0436">Ligase</keyword>
<evidence type="ECO:0000256" key="1">
    <source>
        <dbReference type="ARBA" id="ARBA00008226"/>
    </source>
</evidence>
<comment type="caution">
    <text evidence="8">The sequence shown here is derived from an EMBL/GenBank/DDBJ whole genome shotgun (WGS) entry which is preliminary data.</text>
</comment>
<evidence type="ECO:0000313" key="9">
    <source>
        <dbReference type="Proteomes" id="UP001501676"/>
    </source>
</evidence>
<feature type="domain" description="FDX-ACB" evidence="7">
    <location>
        <begin position="263"/>
        <end position="374"/>
    </location>
</feature>
<dbReference type="RefSeq" id="WP_345733694.1">
    <property type="nucleotide sequence ID" value="NZ_BAAAYN010000082.1"/>
</dbReference>
<evidence type="ECO:0000256" key="4">
    <source>
        <dbReference type="ARBA" id="ARBA00022840"/>
    </source>
</evidence>
<evidence type="ECO:0000256" key="3">
    <source>
        <dbReference type="ARBA" id="ARBA00022741"/>
    </source>
</evidence>
<proteinExistence type="inferred from homology"/>
<dbReference type="InterPro" id="IPR002319">
    <property type="entry name" value="Phenylalanyl-tRNA_Synthase"/>
</dbReference>
<protein>
    <recommendedName>
        <fullName evidence="7">FDX-ACB domain-containing protein</fullName>
    </recommendedName>
</protein>
<evidence type="ECO:0000256" key="6">
    <source>
        <dbReference type="ARBA" id="ARBA00023146"/>
    </source>
</evidence>
<organism evidence="8 9">
    <name type="scientific">Cryptosporangium minutisporangium</name>
    <dbReference type="NCBI Taxonomy" id="113569"/>
    <lineage>
        <taxon>Bacteria</taxon>
        <taxon>Bacillati</taxon>
        <taxon>Actinomycetota</taxon>
        <taxon>Actinomycetes</taxon>
        <taxon>Cryptosporangiales</taxon>
        <taxon>Cryptosporangiaceae</taxon>
        <taxon>Cryptosporangium</taxon>
    </lineage>
</organism>
<keyword evidence="9" id="KW-1185">Reference proteome</keyword>
<accession>A0ABP6TC46</accession>
<dbReference type="InterPro" id="IPR036690">
    <property type="entry name" value="Fdx_antiC-bd_sf"/>
</dbReference>
<comment type="similarity">
    <text evidence="1">Belongs to the class-II aminoacyl-tRNA synthetase family.</text>
</comment>
<evidence type="ECO:0000313" key="8">
    <source>
        <dbReference type="EMBL" id="GAA3398314.1"/>
    </source>
</evidence>
<keyword evidence="5" id="KW-0648">Protein biosynthesis</keyword>
<gene>
    <name evidence="8" type="ORF">GCM10020369_81410</name>
</gene>
<keyword evidence="4" id="KW-0067">ATP-binding</keyword>
<name>A0ABP6TC46_9ACTN</name>
<dbReference type="SMART" id="SM00896">
    <property type="entry name" value="FDX-ACB"/>
    <property type="match status" value="1"/>
</dbReference>
<dbReference type="Gene3D" id="3.30.70.380">
    <property type="entry name" value="Ferrodoxin-fold anticodon-binding domain"/>
    <property type="match status" value="1"/>
</dbReference>
<sequence>MPTLLSIPELAAALRLRDLSDPSSGPHAMQLLLDDVLSALTAAWECALDVQRRRPLVSVEDNYDRLGYAADAVTRDARYSRYVAETVMLRSHTTAGIPPALRALAAAPSPDVLVALPGLCYRRDTIDRLHVGAPHQVDLWRVTTRPQRGSDLEEMVARVVEAVLPGARYRLVPATHPYTVDGRQVDVETPAGWVELAECGLIAPAVLECAGLAPSRWNGLALGMGLDRALMLRKGVDDIRLLRSGDPRVATQMRDLAPWRPVSRQPPIRRDVSVVLDAAPDAELVGDAVRAALGPDAEQLESVSILAVTGYDELPVAARRRLGLRPGQVNALLRLVLRPLTGALTDEQANRLRDAVYTAVHRGPHHEWAGQPPG</sequence>
<dbReference type="Gene3D" id="3.30.930.10">
    <property type="entry name" value="Bira Bifunctional Protein, Domain 2"/>
    <property type="match status" value="1"/>
</dbReference>
<evidence type="ECO:0000256" key="5">
    <source>
        <dbReference type="ARBA" id="ARBA00022917"/>
    </source>
</evidence>
<reference evidence="9" key="1">
    <citation type="journal article" date="2019" name="Int. J. Syst. Evol. Microbiol.">
        <title>The Global Catalogue of Microorganisms (GCM) 10K type strain sequencing project: providing services to taxonomists for standard genome sequencing and annotation.</title>
        <authorList>
            <consortium name="The Broad Institute Genomics Platform"/>
            <consortium name="The Broad Institute Genome Sequencing Center for Infectious Disease"/>
            <person name="Wu L."/>
            <person name="Ma J."/>
        </authorList>
    </citation>
    <scope>NUCLEOTIDE SEQUENCE [LARGE SCALE GENOMIC DNA]</scope>
    <source>
        <strain evidence="9">JCM 9458</strain>
    </source>
</reference>
<dbReference type="InterPro" id="IPR045864">
    <property type="entry name" value="aa-tRNA-synth_II/BPL/LPL"/>
</dbReference>
<dbReference type="Proteomes" id="UP001501676">
    <property type="component" value="Unassembled WGS sequence"/>
</dbReference>
<dbReference type="InterPro" id="IPR005121">
    <property type="entry name" value="Fdx_antiC-bd"/>
</dbReference>
<dbReference type="PROSITE" id="PS51447">
    <property type="entry name" value="FDX_ACB"/>
    <property type="match status" value="1"/>
</dbReference>